<gene>
    <name evidence="1" type="ORF">DPMN_169008</name>
</gene>
<comment type="caution">
    <text evidence="1">The sequence shown here is derived from an EMBL/GenBank/DDBJ whole genome shotgun (WGS) entry which is preliminary data.</text>
</comment>
<keyword evidence="2" id="KW-1185">Reference proteome</keyword>
<evidence type="ECO:0000313" key="2">
    <source>
        <dbReference type="Proteomes" id="UP000828390"/>
    </source>
</evidence>
<organism evidence="1 2">
    <name type="scientific">Dreissena polymorpha</name>
    <name type="common">Zebra mussel</name>
    <name type="synonym">Mytilus polymorpha</name>
    <dbReference type="NCBI Taxonomy" id="45954"/>
    <lineage>
        <taxon>Eukaryota</taxon>
        <taxon>Metazoa</taxon>
        <taxon>Spiralia</taxon>
        <taxon>Lophotrochozoa</taxon>
        <taxon>Mollusca</taxon>
        <taxon>Bivalvia</taxon>
        <taxon>Autobranchia</taxon>
        <taxon>Heteroconchia</taxon>
        <taxon>Euheterodonta</taxon>
        <taxon>Imparidentia</taxon>
        <taxon>Neoheterodontei</taxon>
        <taxon>Myida</taxon>
        <taxon>Dreissenoidea</taxon>
        <taxon>Dreissenidae</taxon>
        <taxon>Dreissena</taxon>
    </lineage>
</organism>
<sequence length="83" mass="9790">MVTCRVLVVIECCHGDCVYFRNNSTHRGWIKKIRFAPGRGNYKFLLLYNEGADVWDINEGKVRRNLQDSLDLFSGYFFLLSFY</sequence>
<reference evidence="1" key="2">
    <citation type="submission" date="2020-11" db="EMBL/GenBank/DDBJ databases">
        <authorList>
            <person name="McCartney M.A."/>
            <person name="Auch B."/>
            <person name="Kono T."/>
            <person name="Mallez S."/>
            <person name="Becker A."/>
            <person name="Gohl D.M."/>
            <person name="Silverstein K.A.T."/>
            <person name="Koren S."/>
            <person name="Bechman K.B."/>
            <person name="Herman A."/>
            <person name="Abrahante J.E."/>
            <person name="Garbe J."/>
        </authorList>
    </citation>
    <scope>NUCLEOTIDE SEQUENCE</scope>
    <source>
        <strain evidence="1">Duluth1</strain>
        <tissue evidence="1">Whole animal</tissue>
    </source>
</reference>
<name>A0A9D4F3S1_DREPO</name>
<evidence type="ECO:0000313" key="1">
    <source>
        <dbReference type="EMBL" id="KAH3790801.1"/>
    </source>
</evidence>
<dbReference type="EMBL" id="JAIWYP010000008">
    <property type="protein sequence ID" value="KAH3790801.1"/>
    <property type="molecule type" value="Genomic_DNA"/>
</dbReference>
<dbReference type="AlphaFoldDB" id="A0A9D4F3S1"/>
<reference evidence="1" key="1">
    <citation type="journal article" date="2019" name="bioRxiv">
        <title>The Genome of the Zebra Mussel, Dreissena polymorpha: A Resource for Invasive Species Research.</title>
        <authorList>
            <person name="McCartney M.A."/>
            <person name="Auch B."/>
            <person name="Kono T."/>
            <person name="Mallez S."/>
            <person name="Zhang Y."/>
            <person name="Obille A."/>
            <person name="Becker A."/>
            <person name="Abrahante J.E."/>
            <person name="Garbe J."/>
            <person name="Badalamenti J.P."/>
            <person name="Herman A."/>
            <person name="Mangelson H."/>
            <person name="Liachko I."/>
            <person name="Sullivan S."/>
            <person name="Sone E.D."/>
            <person name="Koren S."/>
            <person name="Silverstein K.A.T."/>
            <person name="Beckman K.B."/>
            <person name="Gohl D.M."/>
        </authorList>
    </citation>
    <scope>NUCLEOTIDE SEQUENCE</scope>
    <source>
        <strain evidence="1">Duluth1</strain>
        <tissue evidence="1">Whole animal</tissue>
    </source>
</reference>
<accession>A0A9D4F3S1</accession>
<proteinExistence type="predicted"/>
<protein>
    <submittedName>
        <fullName evidence="1">Uncharacterized protein</fullName>
    </submittedName>
</protein>
<dbReference type="Proteomes" id="UP000828390">
    <property type="component" value="Unassembled WGS sequence"/>
</dbReference>